<protein>
    <submittedName>
        <fullName evidence="2">Uncharacterized protein</fullName>
    </submittedName>
</protein>
<accession>X1JBF7</accession>
<dbReference type="InterPro" id="IPR052747">
    <property type="entry name" value="TA_system_RelE_toxin"/>
</dbReference>
<evidence type="ECO:0000256" key="1">
    <source>
        <dbReference type="ARBA" id="ARBA00022649"/>
    </source>
</evidence>
<sequence length="91" mass="11000">MEYNIEFSKKAYKDIKTLGKEEKRKIIEKIKELKSVSMIIRKEGTKKLRSFKNVYRLRVGNFRVIYSVLNEIILIIRIIDRKNLERIIDKL</sequence>
<gene>
    <name evidence="2" type="ORF">S06H3_03407</name>
</gene>
<dbReference type="EMBL" id="BARV01001105">
    <property type="protein sequence ID" value="GAH92016.1"/>
    <property type="molecule type" value="Genomic_DNA"/>
</dbReference>
<dbReference type="PANTHER" id="PTHR38813">
    <property type="match status" value="1"/>
</dbReference>
<proteinExistence type="predicted"/>
<name>X1JBF7_9ZZZZ</name>
<dbReference type="SUPFAM" id="SSF143011">
    <property type="entry name" value="RelE-like"/>
    <property type="match status" value="1"/>
</dbReference>
<reference evidence="2" key="1">
    <citation type="journal article" date="2014" name="Front. Microbiol.">
        <title>High frequency of phylogenetically diverse reductive dehalogenase-homologous genes in deep subseafloor sedimentary metagenomes.</title>
        <authorList>
            <person name="Kawai M."/>
            <person name="Futagami T."/>
            <person name="Toyoda A."/>
            <person name="Takaki Y."/>
            <person name="Nishi S."/>
            <person name="Hori S."/>
            <person name="Arai W."/>
            <person name="Tsubouchi T."/>
            <person name="Morono Y."/>
            <person name="Uchiyama I."/>
            <person name="Ito T."/>
            <person name="Fujiyama A."/>
            <person name="Inagaki F."/>
            <person name="Takami H."/>
        </authorList>
    </citation>
    <scope>NUCLEOTIDE SEQUENCE</scope>
    <source>
        <strain evidence="2">Expedition CK06-06</strain>
    </source>
</reference>
<dbReference type="InterPro" id="IPR035093">
    <property type="entry name" value="RelE/ParE_toxin_dom_sf"/>
</dbReference>
<dbReference type="Gene3D" id="3.30.2310.20">
    <property type="entry name" value="RelE-like"/>
    <property type="match status" value="1"/>
</dbReference>
<evidence type="ECO:0000313" key="2">
    <source>
        <dbReference type="EMBL" id="GAH92016.1"/>
    </source>
</evidence>
<keyword evidence="1" id="KW-1277">Toxin-antitoxin system</keyword>
<dbReference type="InterPro" id="IPR007712">
    <property type="entry name" value="RelE/ParE_toxin"/>
</dbReference>
<comment type="caution">
    <text evidence="2">The sequence shown here is derived from an EMBL/GenBank/DDBJ whole genome shotgun (WGS) entry which is preliminary data.</text>
</comment>
<dbReference type="AlphaFoldDB" id="X1JBF7"/>
<dbReference type="PANTHER" id="PTHR38813:SF1">
    <property type="entry name" value="TOXIN RELE1-RELATED"/>
    <property type="match status" value="1"/>
</dbReference>
<organism evidence="2">
    <name type="scientific">marine sediment metagenome</name>
    <dbReference type="NCBI Taxonomy" id="412755"/>
    <lineage>
        <taxon>unclassified sequences</taxon>
        <taxon>metagenomes</taxon>
        <taxon>ecological metagenomes</taxon>
    </lineage>
</organism>
<dbReference type="Pfam" id="PF05016">
    <property type="entry name" value="ParE_toxin"/>
    <property type="match status" value="1"/>
</dbReference>